<gene>
    <name evidence="2" type="ORF">FHU40_001004</name>
</gene>
<dbReference type="EMBL" id="JACHWR010000001">
    <property type="protein sequence ID" value="MBB3041203.1"/>
    <property type="molecule type" value="Genomic_DNA"/>
</dbReference>
<evidence type="ECO:0000313" key="3">
    <source>
        <dbReference type="Proteomes" id="UP000589626"/>
    </source>
</evidence>
<sequence>MTEMSDELRAAVQAALRRQADDLVRRAYAAAPIRPMPGCVLPEPDADGVYRITNLPHHPRKPETGTSSTLEGPA</sequence>
<dbReference type="Proteomes" id="UP000589626">
    <property type="component" value="Unassembled WGS sequence"/>
</dbReference>
<dbReference type="RefSeq" id="WP_183591127.1">
    <property type="nucleotide sequence ID" value="NZ_JACHWR010000001.1"/>
</dbReference>
<comment type="caution">
    <text evidence="2">The sequence shown here is derived from an EMBL/GenBank/DDBJ whole genome shotgun (WGS) entry which is preliminary data.</text>
</comment>
<feature type="compositionally biased region" description="Polar residues" evidence="1">
    <location>
        <begin position="64"/>
        <end position="74"/>
    </location>
</feature>
<feature type="region of interest" description="Disordered" evidence="1">
    <location>
        <begin position="50"/>
        <end position="74"/>
    </location>
</feature>
<protein>
    <submittedName>
        <fullName evidence="2">Uncharacterized protein</fullName>
    </submittedName>
</protein>
<name>A0A7W4VTH5_9ACTN</name>
<accession>A0A7W4VTH5</accession>
<organism evidence="2 3">
    <name type="scientific">Nocardioides soli</name>
    <dbReference type="NCBI Taxonomy" id="1036020"/>
    <lineage>
        <taxon>Bacteria</taxon>
        <taxon>Bacillati</taxon>
        <taxon>Actinomycetota</taxon>
        <taxon>Actinomycetes</taxon>
        <taxon>Propionibacteriales</taxon>
        <taxon>Nocardioidaceae</taxon>
        <taxon>Nocardioides</taxon>
    </lineage>
</organism>
<evidence type="ECO:0000256" key="1">
    <source>
        <dbReference type="SAM" id="MobiDB-lite"/>
    </source>
</evidence>
<keyword evidence="3" id="KW-1185">Reference proteome</keyword>
<reference evidence="2 3" key="1">
    <citation type="submission" date="2020-08" db="EMBL/GenBank/DDBJ databases">
        <title>Sequencing the genomes of 1000 actinobacteria strains.</title>
        <authorList>
            <person name="Klenk H.-P."/>
        </authorList>
    </citation>
    <scope>NUCLEOTIDE SEQUENCE [LARGE SCALE GENOMIC DNA]</scope>
    <source>
        <strain evidence="2 3">DSM 105498</strain>
    </source>
</reference>
<dbReference type="AlphaFoldDB" id="A0A7W4VTH5"/>
<evidence type="ECO:0000313" key="2">
    <source>
        <dbReference type="EMBL" id="MBB3041203.1"/>
    </source>
</evidence>
<proteinExistence type="predicted"/>